<dbReference type="GO" id="GO:0016592">
    <property type="term" value="C:mediator complex"/>
    <property type="evidence" value="ECO:0007669"/>
    <property type="project" value="InterPro"/>
</dbReference>
<dbReference type="GO" id="GO:0003712">
    <property type="term" value="F:transcription coregulator activity"/>
    <property type="evidence" value="ECO:0007669"/>
    <property type="project" value="InterPro"/>
</dbReference>
<gene>
    <name evidence="4" type="primary">MED11</name>
    <name evidence="6" type="ORF">CC86DRAFT_369442</name>
</gene>
<dbReference type="InterPro" id="IPR019404">
    <property type="entry name" value="Mediator_Med11"/>
</dbReference>
<evidence type="ECO:0000256" key="5">
    <source>
        <dbReference type="SAM" id="MobiDB-lite"/>
    </source>
</evidence>
<organism evidence="6 7">
    <name type="scientific">Ophiobolus disseminans</name>
    <dbReference type="NCBI Taxonomy" id="1469910"/>
    <lineage>
        <taxon>Eukaryota</taxon>
        <taxon>Fungi</taxon>
        <taxon>Dikarya</taxon>
        <taxon>Ascomycota</taxon>
        <taxon>Pezizomycotina</taxon>
        <taxon>Dothideomycetes</taxon>
        <taxon>Pleosporomycetidae</taxon>
        <taxon>Pleosporales</taxon>
        <taxon>Pleosporineae</taxon>
        <taxon>Phaeosphaeriaceae</taxon>
        <taxon>Ophiobolus</taxon>
    </lineage>
</organism>
<proteinExistence type="inferred from homology"/>
<evidence type="ECO:0000256" key="4">
    <source>
        <dbReference type="RuleBase" id="RU364147"/>
    </source>
</evidence>
<feature type="compositionally biased region" description="Low complexity" evidence="5">
    <location>
        <begin position="1"/>
        <end position="11"/>
    </location>
</feature>
<evidence type="ECO:0000313" key="7">
    <source>
        <dbReference type="Proteomes" id="UP000799424"/>
    </source>
</evidence>
<dbReference type="Pfam" id="PF10280">
    <property type="entry name" value="Med11"/>
    <property type="match status" value="1"/>
</dbReference>
<keyword evidence="4" id="KW-0010">Activator</keyword>
<accession>A0A6A7A3X2</accession>
<feature type="region of interest" description="Disordered" evidence="5">
    <location>
        <begin position="1"/>
        <end position="38"/>
    </location>
</feature>
<keyword evidence="3 4" id="KW-0539">Nucleus</keyword>
<dbReference type="EMBL" id="MU006224">
    <property type="protein sequence ID" value="KAF2827265.1"/>
    <property type="molecule type" value="Genomic_DNA"/>
</dbReference>
<sequence>MSTEADQQAAPDPQPQDAPQPDKPTTEPQTAASPESQTYRQIAATHIDTLSDINAQLPKLLTYFAAAISQLTNNPIETPLSKDKADTPRQRQESMWLMTIFLGKCIGEIREELVKQVNDLERYGVIPAKHPKYTAIPMQGQAAAAVDPEASVKNGGYGDFDVGVLNARAASGHIGGEDVLDRVKAMVEDLMRRSGVEASGDEMVVDG</sequence>
<dbReference type="Proteomes" id="UP000799424">
    <property type="component" value="Unassembled WGS sequence"/>
</dbReference>
<feature type="compositionally biased region" description="Pro residues" evidence="5">
    <location>
        <begin position="12"/>
        <end position="22"/>
    </location>
</feature>
<keyword evidence="4" id="KW-0805">Transcription regulation</keyword>
<evidence type="ECO:0000256" key="1">
    <source>
        <dbReference type="ARBA" id="ARBA00004123"/>
    </source>
</evidence>
<feature type="compositionally biased region" description="Polar residues" evidence="5">
    <location>
        <begin position="26"/>
        <end position="38"/>
    </location>
</feature>
<comment type="subcellular location">
    <subcellularLocation>
        <location evidence="1 4">Nucleus</location>
    </subcellularLocation>
</comment>
<dbReference type="OrthoDB" id="5418434at2759"/>
<keyword evidence="4" id="KW-0804">Transcription</keyword>
<evidence type="ECO:0000313" key="6">
    <source>
        <dbReference type="EMBL" id="KAF2827265.1"/>
    </source>
</evidence>
<reference evidence="6" key="1">
    <citation type="journal article" date="2020" name="Stud. Mycol.">
        <title>101 Dothideomycetes genomes: a test case for predicting lifestyles and emergence of pathogens.</title>
        <authorList>
            <person name="Haridas S."/>
            <person name="Albert R."/>
            <person name="Binder M."/>
            <person name="Bloem J."/>
            <person name="Labutti K."/>
            <person name="Salamov A."/>
            <person name="Andreopoulos B."/>
            <person name="Baker S."/>
            <person name="Barry K."/>
            <person name="Bills G."/>
            <person name="Bluhm B."/>
            <person name="Cannon C."/>
            <person name="Castanera R."/>
            <person name="Culley D."/>
            <person name="Daum C."/>
            <person name="Ezra D."/>
            <person name="Gonzalez J."/>
            <person name="Henrissat B."/>
            <person name="Kuo A."/>
            <person name="Liang C."/>
            <person name="Lipzen A."/>
            <person name="Lutzoni F."/>
            <person name="Magnuson J."/>
            <person name="Mondo S."/>
            <person name="Nolan M."/>
            <person name="Ohm R."/>
            <person name="Pangilinan J."/>
            <person name="Park H.-J."/>
            <person name="Ramirez L."/>
            <person name="Alfaro M."/>
            <person name="Sun H."/>
            <person name="Tritt A."/>
            <person name="Yoshinaga Y."/>
            <person name="Zwiers L.-H."/>
            <person name="Turgeon B."/>
            <person name="Goodwin S."/>
            <person name="Spatafora J."/>
            <person name="Crous P."/>
            <person name="Grigoriev I."/>
        </authorList>
    </citation>
    <scope>NUCLEOTIDE SEQUENCE</scope>
    <source>
        <strain evidence="6">CBS 113818</strain>
    </source>
</reference>
<comment type="function">
    <text evidence="4">Component of the Mediator complex, a coactivator involved in the regulated transcription of nearly all RNA polymerase II-dependent genes. Mediator functions as a bridge to convey information from gene-specific regulatory proteins to the basal RNA polymerase II transcription machinery. Mediator is recruited to promoters by direct interactions with regulatory proteins and serves as a scaffold for the assembly of a functional pre-initiation complex with RNA polymerase II and the general transcription factors.</text>
</comment>
<evidence type="ECO:0000256" key="2">
    <source>
        <dbReference type="ARBA" id="ARBA00008186"/>
    </source>
</evidence>
<evidence type="ECO:0000256" key="3">
    <source>
        <dbReference type="ARBA" id="ARBA00023242"/>
    </source>
</evidence>
<protein>
    <recommendedName>
        <fullName evidence="4">Mediator of RNA polymerase II transcription subunit 11</fullName>
    </recommendedName>
    <alternativeName>
        <fullName evidence="4">Mediator complex subunit 11</fullName>
    </alternativeName>
</protein>
<name>A0A6A7A3X2_9PLEO</name>
<comment type="similarity">
    <text evidence="2 4">Belongs to the Mediator complex subunit 11 family.</text>
</comment>
<dbReference type="GO" id="GO:0006357">
    <property type="term" value="P:regulation of transcription by RNA polymerase II"/>
    <property type="evidence" value="ECO:0007669"/>
    <property type="project" value="InterPro"/>
</dbReference>
<keyword evidence="7" id="KW-1185">Reference proteome</keyword>
<dbReference type="AlphaFoldDB" id="A0A6A7A3X2"/>
<comment type="subunit">
    <text evidence="4">Component of the Mediator complex.</text>
</comment>